<dbReference type="GO" id="GO:0043138">
    <property type="term" value="F:3'-5' DNA helicase activity"/>
    <property type="evidence" value="ECO:0007669"/>
    <property type="project" value="UniProtKB-EC"/>
</dbReference>
<evidence type="ECO:0000256" key="10">
    <source>
        <dbReference type="ARBA" id="ARBA00048988"/>
    </source>
</evidence>
<gene>
    <name evidence="14" type="ORF">EFD62_05635</name>
</gene>
<dbReference type="GO" id="GO:0016887">
    <property type="term" value="F:ATP hydrolysis activity"/>
    <property type="evidence" value="ECO:0007669"/>
    <property type="project" value="RHEA"/>
</dbReference>
<dbReference type="InterPro" id="IPR027417">
    <property type="entry name" value="P-loop_NTPase"/>
</dbReference>
<keyword evidence="5 11" id="KW-0067">ATP-binding</keyword>
<dbReference type="PANTHER" id="PTHR11070">
    <property type="entry name" value="UVRD / RECB / PCRA DNA HELICASE FAMILY MEMBER"/>
    <property type="match status" value="1"/>
</dbReference>
<dbReference type="PANTHER" id="PTHR11070:SF2">
    <property type="entry name" value="ATP-DEPENDENT DNA HELICASE SRS2"/>
    <property type="match status" value="1"/>
</dbReference>
<dbReference type="OrthoDB" id="9810135at2"/>
<keyword evidence="6" id="KW-0238">DNA-binding</keyword>
<dbReference type="InterPro" id="IPR013986">
    <property type="entry name" value="DExx_box_DNA_helicase_dom_sf"/>
</dbReference>
<evidence type="ECO:0000313" key="15">
    <source>
        <dbReference type="Proteomes" id="UP000289166"/>
    </source>
</evidence>
<keyword evidence="7" id="KW-0413">Isomerase</keyword>
<accession>A0A4V1K2D1</accession>
<dbReference type="Pfam" id="PF00580">
    <property type="entry name" value="UvrD-helicase"/>
    <property type="match status" value="1"/>
</dbReference>
<dbReference type="CDD" id="cd17932">
    <property type="entry name" value="DEXQc_UvrD"/>
    <property type="match status" value="1"/>
</dbReference>
<dbReference type="Proteomes" id="UP000289166">
    <property type="component" value="Unassembled WGS sequence"/>
</dbReference>
<comment type="similarity">
    <text evidence="1">Belongs to the helicase family. UvrD subfamily.</text>
</comment>
<comment type="catalytic activity">
    <reaction evidence="10">
        <text>ATP + H2O = ADP + phosphate + H(+)</text>
        <dbReference type="Rhea" id="RHEA:13065"/>
        <dbReference type="ChEBI" id="CHEBI:15377"/>
        <dbReference type="ChEBI" id="CHEBI:15378"/>
        <dbReference type="ChEBI" id="CHEBI:30616"/>
        <dbReference type="ChEBI" id="CHEBI:43474"/>
        <dbReference type="ChEBI" id="CHEBI:456216"/>
        <dbReference type="EC" id="5.6.2.4"/>
    </reaction>
</comment>
<name>A0A4V1K2D1_9FIRM</name>
<dbReference type="EMBL" id="RLII01000004">
    <property type="protein sequence ID" value="RXE59869.1"/>
    <property type="molecule type" value="Genomic_DNA"/>
</dbReference>
<dbReference type="GO" id="GO:0005524">
    <property type="term" value="F:ATP binding"/>
    <property type="evidence" value="ECO:0007669"/>
    <property type="project" value="UniProtKB-UniRule"/>
</dbReference>
<dbReference type="PROSITE" id="PS51198">
    <property type="entry name" value="UVRD_HELICASE_ATP_BIND"/>
    <property type="match status" value="1"/>
</dbReference>
<dbReference type="Gene3D" id="1.10.10.160">
    <property type="match status" value="1"/>
</dbReference>
<evidence type="ECO:0000259" key="12">
    <source>
        <dbReference type="PROSITE" id="PS51198"/>
    </source>
</evidence>
<dbReference type="InterPro" id="IPR014016">
    <property type="entry name" value="UvrD-like_ATP-bd"/>
</dbReference>
<feature type="domain" description="UvrD-like helicase ATP-binding" evidence="12">
    <location>
        <begin position="16"/>
        <end position="298"/>
    </location>
</feature>
<dbReference type="Pfam" id="PF13361">
    <property type="entry name" value="UvrD_C"/>
    <property type="match status" value="2"/>
</dbReference>
<evidence type="ECO:0000256" key="3">
    <source>
        <dbReference type="ARBA" id="ARBA00022801"/>
    </source>
</evidence>
<evidence type="ECO:0000256" key="6">
    <source>
        <dbReference type="ARBA" id="ARBA00023125"/>
    </source>
</evidence>
<dbReference type="PROSITE" id="PS51217">
    <property type="entry name" value="UVRD_HELICASE_CTER"/>
    <property type="match status" value="1"/>
</dbReference>
<evidence type="ECO:0000256" key="7">
    <source>
        <dbReference type="ARBA" id="ARBA00023235"/>
    </source>
</evidence>
<dbReference type="InterPro" id="IPR000212">
    <property type="entry name" value="DNA_helicase_UvrD/REP"/>
</dbReference>
<evidence type="ECO:0000256" key="2">
    <source>
        <dbReference type="ARBA" id="ARBA00022741"/>
    </source>
</evidence>
<reference evidence="15" key="1">
    <citation type="submission" date="2018-11" db="EMBL/GenBank/DDBJ databases">
        <title>Genome sequencing of a novel mesophilic and cellulolytic organism within the genus Hungateiclostridium.</title>
        <authorList>
            <person name="Rettenmaier R."/>
            <person name="Liebl W."/>
            <person name="Zverlov V."/>
        </authorList>
    </citation>
    <scope>NUCLEOTIDE SEQUENCE [LARGE SCALE GENOMIC DNA]</scope>
    <source>
        <strain evidence="15">N2K1</strain>
    </source>
</reference>
<evidence type="ECO:0000256" key="1">
    <source>
        <dbReference type="ARBA" id="ARBA00009922"/>
    </source>
</evidence>
<dbReference type="SUPFAM" id="SSF52540">
    <property type="entry name" value="P-loop containing nucleoside triphosphate hydrolases"/>
    <property type="match status" value="1"/>
</dbReference>
<dbReference type="Gene3D" id="1.10.486.10">
    <property type="entry name" value="PCRA, domain 4"/>
    <property type="match status" value="1"/>
</dbReference>
<dbReference type="GO" id="GO:0000725">
    <property type="term" value="P:recombinational repair"/>
    <property type="evidence" value="ECO:0007669"/>
    <property type="project" value="TreeGrafter"/>
</dbReference>
<evidence type="ECO:0000259" key="13">
    <source>
        <dbReference type="PROSITE" id="PS51217"/>
    </source>
</evidence>
<proteinExistence type="inferred from homology"/>
<keyword evidence="4 11" id="KW-0347">Helicase</keyword>
<organism evidence="14 15">
    <name type="scientific">Acetivibrio mesophilus</name>
    <dbReference type="NCBI Taxonomy" id="2487273"/>
    <lineage>
        <taxon>Bacteria</taxon>
        <taxon>Bacillati</taxon>
        <taxon>Bacillota</taxon>
        <taxon>Clostridia</taxon>
        <taxon>Eubacteriales</taxon>
        <taxon>Oscillospiraceae</taxon>
        <taxon>Acetivibrio</taxon>
    </lineage>
</organism>
<keyword evidence="15" id="KW-1185">Reference proteome</keyword>
<evidence type="ECO:0000256" key="8">
    <source>
        <dbReference type="ARBA" id="ARBA00034617"/>
    </source>
</evidence>
<dbReference type="AlphaFoldDB" id="A0A4V1K2D1"/>
<dbReference type="InterPro" id="IPR014017">
    <property type="entry name" value="DNA_helicase_UvrD-like_C"/>
</dbReference>
<comment type="caution">
    <text evidence="14">The sequence shown here is derived from an EMBL/GenBank/DDBJ whole genome shotgun (WGS) entry which is preliminary data.</text>
</comment>
<sequence length="711" mass="82147">MDQESFFRLLADKYNIYLNPQQKEAVVRIQGPSLLLSVPGGGKTTVIVSRCANMVLNHKIDPRKILTLTFSKASAQDMKTRFCDIFGKELACNMVFSTIHSFCYSVVRLYTESKNKPMPQIIEGNESPINKNQILKQIYLDINNEYISDDRLEDLSNSISFVKNMLYNEENIRQLDVGIKNFIDIYNAYEKRKKYEGGIDYDDMLTGTYLLLRRNAEIINMLREKYHYINVDESQDTSLVQHEIIKLIAHPRNNIFMVGDEDQSIYGFRAAFPKALLDFRKTYPGAKILLMEKNYRSTKKIVIPANTFIKQNKGRYQKEMYTENEEGEAIVFKHVNSRNEQYEYLTSVLMSQSNLSDCAVLYRNNISAIPLVDYLEYNNLPFYIRDSNIHFFKHWVVNDILAFIRLALDPCDVEAFGQIYYKTNAFLSREMFEYVVQNMGKGKGALETLLNCPQLPKSTLEAVKLLDDRIGTIDYFKPLKAIEFIEKECEYEKYIRRASKEMGYSVESLNYIIDSLKSIASRVNSFDEFFQRLSILKSAVENSSKYRNKNAVVLTTIHSSKGLEFDRVYMIDLVDGQFPSSKSISDCKEESYALMEEEVRLFYVGVTRARKYLELITFSKANNKPVAASRFVHRFNLAQKQAEHEDIPNEICEGAVLEHVKFGQGLVTRLDEAKDLIVIEFESVGTKMLSLKTCIEGKKIQIPMPSQVDYS</sequence>
<dbReference type="GO" id="GO:0003677">
    <property type="term" value="F:DNA binding"/>
    <property type="evidence" value="ECO:0007669"/>
    <property type="project" value="UniProtKB-KW"/>
</dbReference>
<dbReference type="EC" id="5.6.2.4" evidence="9"/>
<comment type="catalytic activity">
    <reaction evidence="8">
        <text>Couples ATP hydrolysis with the unwinding of duplex DNA by translocating in the 3'-5' direction.</text>
        <dbReference type="EC" id="5.6.2.4"/>
    </reaction>
</comment>
<evidence type="ECO:0000256" key="11">
    <source>
        <dbReference type="PROSITE-ProRule" id="PRU00560"/>
    </source>
</evidence>
<evidence type="ECO:0000256" key="4">
    <source>
        <dbReference type="ARBA" id="ARBA00022806"/>
    </source>
</evidence>
<evidence type="ECO:0000256" key="9">
    <source>
        <dbReference type="ARBA" id="ARBA00034808"/>
    </source>
</evidence>
<keyword evidence="3 11" id="KW-0378">Hydrolase</keyword>
<feature type="domain" description="UvrD-like helicase C-terminal" evidence="13">
    <location>
        <begin position="299"/>
        <end position="562"/>
    </location>
</feature>
<dbReference type="Gene3D" id="3.40.50.300">
    <property type="entry name" value="P-loop containing nucleotide triphosphate hydrolases"/>
    <property type="match status" value="2"/>
</dbReference>
<evidence type="ECO:0000313" key="14">
    <source>
        <dbReference type="EMBL" id="RXE59869.1"/>
    </source>
</evidence>
<evidence type="ECO:0000256" key="5">
    <source>
        <dbReference type="ARBA" id="ARBA00022840"/>
    </source>
</evidence>
<keyword evidence="2 11" id="KW-0547">Nucleotide-binding</keyword>
<protein>
    <recommendedName>
        <fullName evidence="9">DNA 3'-5' helicase</fullName>
        <ecNumber evidence="9">5.6.2.4</ecNumber>
    </recommendedName>
</protein>
<feature type="binding site" evidence="11">
    <location>
        <begin position="37"/>
        <end position="44"/>
    </location>
    <ligand>
        <name>ATP</name>
        <dbReference type="ChEBI" id="CHEBI:30616"/>
    </ligand>
</feature>